<keyword evidence="2" id="KW-1185">Reference proteome</keyword>
<name>A0ABU4SLD5_9GAMM</name>
<comment type="caution">
    <text evidence="1">The sequence shown here is derived from an EMBL/GenBank/DDBJ whole genome shotgun (WGS) entry which is preliminary data.</text>
</comment>
<proteinExistence type="predicted"/>
<reference evidence="2" key="1">
    <citation type="journal article" date="2024" name="Toxins">
        <title>Genome Sequence Analysis of Native Xenorhabdus Strains Isolated from Entomopathogenic Nematodes in Argentina.</title>
        <authorList>
            <person name="Palma L."/>
            <person name="Frizzo L."/>
            <person name="Kaiser S."/>
            <person name="Berry C."/>
            <person name="Caballero P."/>
            <person name="Bode H.B."/>
            <person name="Del Valle E.E."/>
        </authorList>
    </citation>
    <scope>NUCLEOTIDE SEQUENCE [LARGE SCALE GENOMIC DNA]</scope>
    <source>
        <strain evidence="2">Reich</strain>
    </source>
</reference>
<gene>
    <name evidence="1" type="ORF">FE394_09305</name>
</gene>
<evidence type="ECO:0000313" key="1">
    <source>
        <dbReference type="EMBL" id="MDX7999394.1"/>
    </source>
</evidence>
<dbReference type="Proteomes" id="UP001271640">
    <property type="component" value="Unassembled WGS sequence"/>
</dbReference>
<protein>
    <submittedName>
        <fullName evidence="1">Uncharacterized protein</fullName>
    </submittedName>
</protein>
<accession>A0ABU4SLD5</accession>
<dbReference type="EMBL" id="VCDP01000031">
    <property type="protein sequence ID" value="MDX7999394.1"/>
    <property type="molecule type" value="Genomic_DNA"/>
</dbReference>
<sequence length="257" mass="29393">MIAMGNKNSPNGTQSSGINSTAFLENGVNTLELLFGRKHFDKKYTELDKFHPESWCDATLKKLSTHDQQGEIISRIKLVVDKDGRVVTDINSRFDFAGMSDSSGEKNLFKAKKTYSINGLPDWLWTKAQSVTEKDLPLIKSFYQEIINSFAQKDLDKIWKISQPAWEEWAIADNSNPKIFFNSMEFEEKIDSDKYTVRTEPEWNNFKLVSYKNGRLFRLEEGAYGRSPILFDNKVTGDTATYSPYLSIINGKVVIAR</sequence>
<evidence type="ECO:0000313" key="2">
    <source>
        <dbReference type="Proteomes" id="UP001271640"/>
    </source>
</evidence>
<organism evidence="1 2">
    <name type="scientific">Xenorhabdus littoralis</name>
    <dbReference type="NCBI Taxonomy" id="2582835"/>
    <lineage>
        <taxon>Bacteria</taxon>
        <taxon>Pseudomonadati</taxon>
        <taxon>Pseudomonadota</taxon>
        <taxon>Gammaproteobacteria</taxon>
        <taxon>Enterobacterales</taxon>
        <taxon>Morganellaceae</taxon>
        <taxon>Xenorhabdus</taxon>
    </lineage>
</organism>